<evidence type="ECO:0000313" key="1">
    <source>
        <dbReference type="EMBL" id="GAD53915.1"/>
    </source>
</evidence>
<protein>
    <submittedName>
        <fullName evidence="1">Uncharacterized protein</fullName>
    </submittedName>
</protein>
<dbReference type="EMBL" id="BATA01000132">
    <property type="protein sequence ID" value="GAD53915.1"/>
    <property type="molecule type" value="Genomic_DNA"/>
</dbReference>
<reference evidence="1 2" key="1">
    <citation type="submission" date="2013-09" db="EMBL/GenBank/DDBJ databases">
        <title>Whole genome sequencing of Halarchaeum acidiphilum strain MH1-52-1.</title>
        <authorList>
            <person name="Shimane Y."/>
            <person name="Minegishi H."/>
            <person name="Nishi S."/>
            <person name="Echigo A."/>
            <person name="Shuto A."/>
            <person name="Konishi M."/>
            <person name="Ito T."/>
            <person name="Ohkuma M."/>
            <person name="Ohta Y."/>
            <person name="Nagano Y."/>
            <person name="Tsubouchi T."/>
            <person name="Mori K."/>
            <person name="Usui K."/>
            <person name="Kamekura M."/>
            <person name="Usami R."/>
            <person name="Takaki Y."/>
            <person name="Hatada Y."/>
        </authorList>
    </citation>
    <scope>NUCLEOTIDE SEQUENCE [LARGE SCALE GENOMIC DNA]</scope>
    <source>
        <strain evidence="1 2">JCM 16109</strain>
    </source>
</reference>
<dbReference type="RefSeq" id="WP_021780864.1">
    <property type="nucleotide sequence ID" value="NZ_BANO01000068.1"/>
</dbReference>
<dbReference type="Proteomes" id="UP000016986">
    <property type="component" value="Unassembled WGS sequence"/>
</dbReference>
<organism evidence="1 2">
    <name type="scientific">Halarchaeum acidiphilum MH1-52-1</name>
    <dbReference type="NCBI Taxonomy" id="1261545"/>
    <lineage>
        <taxon>Archaea</taxon>
        <taxon>Methanobacteriati</taxon>
        <taxon>Methanobacteriota</taxon>
        <taxon>Stenosarchaea group</taxon>
        <taxon>Halobacteria</taxon>
        <taxon>Halobacteriales</taxon>
        <taxon>Halobacteriaceae</taxon>
    </lineage>
</organism>
<gene>
    <name evidence="1" type="ORF">MBEHAL_2675</name>
</gene>
<accession>U2YXX9</accession>
<comment type="caution">
    <text evidence="1">The sequence shown here is derived from an EMBL/GenBank/DDBJ whole genome shotgun (WGS) entry which is preliminary data.</text>
</comment>
<evidence type="ECO:0000313" key="2">
    <source>
        <dbReference type="Proteomes" id="UP000016986"/>
    </source>
</evidence>
<dbReference type="AlphaFoldDB" id="U2YXX9"/>
<dbReference type="OrthoDB" id="11475at2157"/>
<keyword evidence="2" id="KW-1185">Reference proteome</keyword>
<name>U2YXX9_9EURY</name>
<proteinExistence type="predicted"/>
<sequence length="66" mass="7888">MTSPARRDADRTRSDRAPEGTFVTLRLRYLVTAERGRRVKNERYRRILERFTDHPDRVAFPAGRDR</sequence>